<dbReference type="Proteomes" id="UP001151760">
    <property type="component" value="Unassembled WGS sequence"/>
</dbReference>
<keyword evidence="3" id="KW-0548">Nucleotidyltransferase</keyword>
<dbReference type="SMART" id="SM00360">
    <property type="entry name" value="RRM"/>
    <property type="match status" value="1"/>
</dbReference>
<dbReference type="InterPro" id="IPR000504">
    <property type="entry name" value="RRM_dom"/>
</dbReference>
<reference evidence="3" key="1">
    <citation type="journal article" date="2022" name="Int. J. Mol. Sci.">
        <title>Draft Genome of Tanacetum Coccineum: Genomic Comparison of Closely Related Tanacetum-Family Plants.</title>
        <authorList>
            <person name="Yamashiro T."/>
            <person name="Shiraishi A."/>
            <person name="Nakayama K."/>
            <person name="Satake H."/>
        </authorList>
    </citation>
    <scope>NUCLEOTIDE SEQUENCE</scope>
</reference>
<protein>
    <submittedName>
        <fullName evidence="3">RNA-directed DNA polymerase, eukaryota</fullName>
    </submittedName>
</protein>
<dbReference type="Gene3D" id="3.60.10.10">
    <property type="entry name" value="Endonuclease/exonuclease/phosphatase"/>
    <property type="match status" value="1"/>
</dbReference>
<accession>A0ABQ4WT56</accession>
<name>A0ABQ4WT56_9ASTR</name>
<evidence type="ECO:0000313" key="3">
    <source>
        <dbReference type="EMBL" id="GJS56067.1"/>
    </source>
</evidence>
<dbReference type="Pfam" id="PF00076">
    <property type="entry name" value="RRM_1"/>
    <property type="match status" value="1"/>
</dbReference>
<dbReference type="EMBL" id="BQNB010008911">
    <property type="protein sequence ID" value="GJS56067.1"/>
    <property type="molecule type" value="Genomic_DNA"/>
</dbReference>
<comment type="caution">
    <text evidence="3">The sequence shown here is derived from an EMBL/GenBank/DDBJ whole genome shotgun (WGS) entry which is preliminary data.</text>
</comment>
<evidence type="ECO:0000313" key="4">
    <source>
        <dbReference type="Proteomes" id="UP001151760"/>
    </source>
</evidence>
<keyword evidence="3" id="KW-0695">RNA-directed DNA polymerase</keyword>
<dbReference type="PANTHER" id="PTHR33116:SF78">
    <property type="entry name" value="OS12G0587133 PROTEIN"/>
    <property type="match status" value="1"/>
</dbReference>
<dbReference type="SUPFAM" id="SSF56219">
    <property type="entry name" value="DNase I-like"/>
    <property type="match status" value="1"/>
</dbReference>
<feature type="domain" description="RRM" evidence="2">
    <location>
        <begin position="17"/>
        <end position="94"/>
    </location>
</feature>
<organism evidence="3 4">
    <name type="scientific">Tanacetum coccineum</name>
    <dbReference type="NCBI Taxonomy" id="301880"/>
    <lineage>
        <taxon>Eukaryota</taxon>
        <taxon>Viridiplantae</taxon>
        <taxon>Streptophyta</taxon>
        <taxon>Embryophyta</taxon>
        <taxon>Tracheophyta</taxon>
        <taxon>Spermatophyta</taxon>
        <taxon>Magnoliopsida</taxon>
        <taxon>eudicotyledons</taxon>
        <taxon>Gunneridae</taxon>
        <taxon>Pentapetalae</taxon>
        <taxon>asterids</taxon>
        <taxon>campanulids</taxon>
        <taxon>Asterales</taxon>
        <taxon>Asteraceae</taxon>
        <taxon>Asteroideae</taxon>
        <taxon>Anthemideae</taxon>
        <taxon>Anthemidinae</taxon>
        <taxon>Tanacetum</taxon>
    </lineage>
</organism>
<dbReference type="InterPro" id="IPR036691">
    <property type="entry name" value="Endo/exonu/phosph_ase_sf"/>
</dbReference>
<proteinExistence type="predicted"/>
<evidence type="ECO:0000259" key="2">
    <source>
        <dbReference type="PROSITE" id="PS50102"/>
    </source>
</evidence>
<reference evidence="3" key="2">
    <citation type="submission" date="2022-01" db="EMBL/GenBank/DDBJ databases">
        <authorList>
            <person name="Yamashiro T."/>
            <person name="Shiraishi A."/>
            <person name="Satake H."/>
            <person name="Nakayama K."/>
        </authorList>
    </citation>
    <scope>NUCLEOTIDE SEQUENCE</scope>
</reference>
<dbReference type="InterPro" id="IPR012677">
    <property type="entry name" value="Nucleotide-bd_a/b_plait_sf"/>
</dbReference>
<dbReference type="PROSITE" id="PS50102">
    <property type="entry name" value="RRM"/>
    <property type="match status" value="1"/>
</dbReference>
<keyword evidence="1" id="KW-0694">RNA-binding</keyword>
<dbReference type="InterPro" id="IPR035979">
    <property type="entry name" value="RBD_domain_sf"/>
</dbReference>
<keyword evidence="3" id="KW-0808">Transferase</keyword>
<gene>
    <name evidence="3" type="ORF">Tco_0629429</name>
</gene>
<dbReference type="SUPFAM" id="SSF54928">
    <property type="entry name" value="RNA-binding domain, RBD"/>
    <property type="match status" value="1"/>
</dbReference>
<evidence type="ECO:0000256" key="1">
    <source>
        <dbReference type="PROSITE-ProRule" id="PRU00176"/>
    </source>
</evidence>
<dbReference type="GO" id="GO:0003964">
    <property type="term" value="F:RNA-directed DNA polymerase activity"/>
    <property type="evidence" value="ECO:0007669"/>
    <property type="project" value="UniProtKB-KW"/>
</dbReference>
<sequence length="1186" mass="134093">MAGRARTNADHTRLISKSIFVMNFPDNTTSKDLWEVCKGYGTIVDVFIPNRRTKAGKRFAFVRFIKVDNVDRLVGNLCTLWIGRMHLHANVARFERAPLQSPRPSHLGKSGYNASSSFASVLKGIANPEPATSLPVIAIDESCVVHRDLGNFVMGEVKQFASIANLQVILSNEGFHNVNLTYLGGLWVMVELCSAKTKEKFLNHTGVTSWFNSLSNALHDFVSKERIVWVDIEGVPLHVWSRATFCKIASKWGEVLEIEESKDNLFARKRICIKTKQENNILENFKIIVQGKVFVIRAKELFVWTPKFTEVTDETYCSDDDSDKGDAGIIGGKGVNCQDQELDEESDVEGVSDTVFEELEENLEKAQENSVNDKEPSSDPFNIYDLLQKRKAELNHSDLNSSFSHPPGFTPDKDHQGEVNQVTSNKDHISSPCLSNGLSSRIMEDKATGDLHNFPADSTPKRDLHKGGSILEVLDGMIKVGQSMGFSMGGCLGSKAKKSWIRELNNYHKVSFLSIQETKTDHISAMEAKILWGNSNFGHIFSDANGNSGGILCIWDVNVFQKDQHILSDNFVALYGTWVPKKTKLLIVSVYAPQPASDKRTLWNFISGLPLHMLSSYSALDLIRIFPDHRPILLREVITDYGATPFRFYHSWLSLQGFDLMVASAWNSFDLKDSNGVLNDIRSKLSDIDKILDQGGVTDEVLSSRLSLMNQLQDIKSNFVRDQMQKAKIQWAIEGDENSKFFHGIVNRKRVHLSVKGIMVDGEWVDEALHLVKEEFRSPFAYRDFKNPCKSNVLNSVSSLSFLDQISEYGNPFFSDEIRRQWEFVEIIICRHRKQQAMVFKVDFAKAKHMILFGSLSSGMASILVNGSPTSEFQLHCGLKQGDPLAPYLFILIMESLHLSVSRAIKAGFFSGVGVASDRIIDAAGSIGCSIMKAPFKYLGVMVGGNMSKINAWDETVAKVKSRLSKWKLNTLSIGGMLLIPGSIFVRRHSSVLHAFPRCMLWTINGIWDLNGEGVFRVKDARDLLDEALLPKVNVATRWIKTVPIKMRFKVTSTALLSLQYFRLKFFQKFFLFFSCDVPFWFLGLHLSVVREPAYGTPCGSYSEWLEWFKSIRLGSKCKGILEGIFYVSWWCLWNFRNNLLFAAQKPRKDVLFDDIVSRSFTWSRFRSNLTFSWDSWLQHPYLIAL</sequence>
<dbReference type="PANTHER" id="PTHR33116">
    <property type="entry name" value="REVERSE TRANSCRIPTASE ZINC-BINDING DOMAIN-CONTAINING PROTEIN-RELATED-RELATED"/>
    <property type="match status" value="1"/>
</dbReference>
<keyword evidence="4" id="KW-1185">Reference proteome</keyword>
<dbReference type="Gene3D" id="3.30.70.330">
    <property type="match status" value="1"/>
</dbReference>
<dbReference type="CDD" id="cd00590">
    <property type="entry name" value="RRM_SF"/>
    <property type="match status" value="1"/>
</dbReference>